<dbReference type="CDD" id="cd06267">
    <property type="entry name" value="PBP1_LacI_sugar_binding-like"/>
    <property type="match status" value="1"/>
</dbReference>
<evidence type="ECO:0000256" key="3">
    <source>
        <dbReference type="ARBA" id="ARBA00023125"/>
    </source>
</evidence>
<evidence type="ECO:0000313" key="7">
    <source>
        <dbReference type="Proteomes" id="UP001174210"/>
    </source>
</evidence>
<evidence type="ECO:0000256" key="2">
    <source>
        <dbReference type="ARBA" id="ARBA00023015"/>
    </source>
</evidence>
<gene>
    <name evidence="6" type="ORF">P5G59_07395</name>
</gene>
<keyword evidence="1" id="KW-0678">Repressor</keyword>
<reference evidence="6" key="1">
    <citation type="submission" date="2023-03" db="EMBL/GenBank/DDBJ databases">
        <title>MT1 and MT2 Draft Genomes of Novel Species.</title>
        <authorList>
            <person name="Venkateswaran K."/>
        </authorList>
    </citation>
    <scope>NUCLEOTIDE SEQUENCE</scope>
    <source>
        <strain evidence="6">F6_8S_P_1A</strain>
    </source>
</reference>
<dbReference type="RefSeq" id="WP_301217481.1">
    <property type="nucleotide sequence ID" value="NZ_JAROCB010000002.1"/>
</dbReference>
<sequence length="341" mass="36104">MGSGKREGERLNVRQIAELAGVSTATVSRVYRGIGQVSPEMRERVSRAIAEHGYRPSHFGTALANRRNGALGIVFPGLSGPYFGELIEGFDRAAITAGVSVNILGTHALRDTAADLTAMTERVDGLAVHAGVVDEETIRRLAELVPVVIIGGDPDGSGIPEGALQVRSDHEHMRDLVDHLIRDHGRTRLVFLGRPSDSPDIQSRFDHYAEAMRAAGLEPPAPVHAWLTQPDGVLAAPRILQQFRAGEIDGVVCANDELALGLMFALLGEGVAIGSELAITGVDDVPMAGLVTPGLTTLARPLRDLSGTAARLLLDLIAGRPAESEVVPSHVVRRSSCGCPS</sequence>
<keyword evidence="4" id="KW-0804">Transcription</keyword>
<dbReference type="InterPro" id="IPR000843">
    <property type="entry name" value="HTH_LacI"/>
</dbReference>
<dbReference type="SMART" id="SM00354">
    <property type="entry name" value="HTH_LACI"/>
    <property type="match status" value="1"/>
</dbReference>
<name>A0ABT8IVX1_9MICO</name>
<dbReference type="Gene3D" id="1.10.260.40">
    <property type="entry name" value="lambda repressor-like DNA-binding domains"/>
    <property type="match status" value="1"/>
</dbReference>
<protein>
    <submittedName>
        <fullName evidence="6">LacI family DNA-binding transcriptional regulator</fullName>
    </submittedName>
</protein>
<dbReference type="Proteomes" id="UP001174210">
    <property type="component" value="Unassembled WGS sequence"/>
</dbReference>
<dbReference type="InterPro" id="IPR010982">
    <property type="entry name" value="Lambda_DNA-bd_dom_sf"/>
</dbReference>
<dbReference type="InterPro" id="IPR028082">
    <property type="entry name" value="Peripla_BP_I"/>
</dbReference>
<dbReference type="InterPro" id="IPR046335">
    <property type="entry name" value="LacI/GalR-like_sensor"/>
</dbReference>
<organism evidence="6 7">
    <name type="scientific">Leifsonia virtsii</name>
    <dbReference type="NCBI Taxonomy" id="3035915"/>
    <lineage>
        <taxon>Bacteria</taxon>
        <taxon>Bacillati</taxon>
        <taxon>Actinomycetota</taxon>
        <taxon>Actinomycetes</taxon>
        <taxon>Micrococcales</taxon>
        <taxon>Microbacteriaceae</taxon>
        <taxon>Leifsonia</taxon>
    </lineage>
</organism>
<dbReference type="SUPFAM" id="SSF53822">
    <property type="entry name" value="Periplasmic binding protein-like I"/>
    <property type="match status" value="1"/>
</dbReference>
<dbReference type="Pfam" id="PF13377">
    <property type="entry name" value="Peripla_BP_3"/>
    <property type="match status" value="1"/>
</dbReference>
<dbReference type="SUPFAM" id="SSF47413">
    <property type="entry name" value="lambda repressor-like DNA-binding domains"/>
    <property type="match status" value="1"/>
</dbReference>
<dbReference type="PANTHER" id="PTHR30146">
    <property type="entry name" value="LACI-RELATED TRANSCRIPTIONAL REPRESSOR"/>
    <property type="match status" value="1"/>
</dbReference>
<accession>A0ABT8IVX1</accession>
<dbReference type="PROSITE" id="PS50932">
    <property type="entry name" value="HTH_LACI_2"/>
    <property type="match status" value="1"/>
</dbReference>
<keyword evidence="2" id="KW-0805">Transcription regulation</keyword>
<dbReference type="GO" id="GO:0003677">
    <property type="term" value="F:DNA binding"/>
    <property type="evidence" value="ECO:0007669"/>
    <property type="project" value="UniProtKB-KW"/>
</dbReference>
<evidence type="ECO:0000259" key="5">
    <source>
        <dbReference type="PROSITE" id="PS50932"/>
    </source>
</evidence>
<feature type="domain" description="HTH lacI-type" evidence="5">
    <location>
        <begin position="11"/>
        <end position="65"/>
    </location>
</feature>
<dbReference type="CDD" id="cd01392">
    <property type="entry name" value="HTH_LacI"/>
    <property type="match status" value="1"/>
</dbReference>
<evidence type="ECO:0000256" key="1">
    <source>
        <dbReference type="ARBA" id="ARBA00022491"/>
    </source>
</evidence>
<dbReference type="Pfam" id="PF00356">
    <property type="entry name" value="LacI"/>
    <property type="match status" value="1"/>
</dbReference>
<comment type="caution">
    <text evidence="6">The sequence shown here is derived from an EMBL/GenBank/DDBJ whole genome shotgun (WGS) entry which is preliminary data.</text>
</comment>
<dbReference type="PANTHER" id="PTHR30146:SF148">
    <property type="entry name" value="HTH-TYPE TRANSCRIPTIONAL REPRESSOR PURR-RELATED"/>
    <property type="match status" value="1"/>
</dbReference>
<proteinExistence type="predicted"/>
<keyword evidence="3 6" id="KW-0238">DNA-binding</keyword>
<dbReference type="Gene3D" id="3.40.50.2300">
    <property type="match status" value="2"/>
</dbReference>
<evidence type="ECO:0000313" key="6">
    <source>
        <dbReference type="EMBL" id="MDN4596959.1"/>
    </source>
</evidence>
<keyword evidence="7" id="KW-1185">Reference proteome</keyword>
<evidence type="ECO:0000256" key="4">
    <source>
        <dbReference type="ARBA" id="ARBA00023163"/>
    </source>
</evidence>
<dbReference type="EMBL" id="JAROCB010000002">
    <property type="protein sequence ID" value="MDN4596959.1"/>
    <property type="molecule type" value="Genomic_DNA"/>
</dbReference>